<keyword evidence="2" id="KW-1185">Reference proteome</keyword>
<reference evidence="2" key="1">
    <citation type="journal article" date="2019" name="Int. J. Syst. Evol. Microbiol.">
        <title>The Global Catalogue of Microorganisms (GCM) 10K type strain sequencing project: providing services to taxonomists for standard genome sequencing and annotation.</title>
        <authorList>
            <consortium name="The Broad Institute Genomics Platform"/>
            <consortium name="The Broad Institute Genome Sequencing Center for Infectious Disease"/>
            <person name="Wu L."/>
            <person name="Ma J."/>
        </authorList>
    </citation>
    <scope>NUCLEOTIDE SEQUENCE [LARGE SCALE GENOMIC DNA]</scope>
    <source>
        <strain evidence="2">JCM 6833</strain>
    </source>
</reference>
<proteinExistence type="predicted"/>
<comment type="caution">
    <text evidence="1">The sequence shown here is derived from an EMBL/GenBank/DDBJ whole genome shotgun (WGS) entry which is preliminary data.</text>
</comment>
<sequence length="172" mass="18033">MSFQTTALTLAWVAIAILALGMSGLVRQIRILQGPAAAPADSRPSPGLVGVTAPGLAGVPQSWSKPAVILFATSSCEVCDERLTELATEAAIEGDTLAFFAVYEAPPREQPAVTITTLVDEAAFDAYEIPITPFGVVVGMDGVIREARRVGSQQAIERLIDTAKKVNHDASA</sequence>
<dbReference type="EMBL" id="BAAATD010000006">
    <property type="protein sequence ID" value="GAA2608009.1"/>
    <property type="molecule type" value="Genomic_DNA"/>
</dbReference>
<organism evidence="1 2">
    <name type="scientific">Actinomadura fulvescens</name>
    <dbReference type="NCBI Taxonomy" id="46160"/>
    <lineage>
        <taxon>Bacteria</taxon>
        <taxon>Bacillati</taxon>
        <taxon>Actinomycetota</taxon>
        <taxon>Actinomycetes</taxon>
        <taxon>Streptosporangiales</taxon>
        <taxon>Thermomonosporaceae</taxon>
        <taxon>Actinomadura</taxon>
    </lineage>
</organism>
<evidence type="ECO:0000313" key="1">
    <source>
        <dbReference type="EMBL" id="GAA2608009.1"/>
    </source>
</evidence>
<protein>
    <recommendedName>
        <fullName evidence="3">Thioredoxin domain-containing protein</fullName>
    </recommendedName>
</protein>
<accession>A0ABP6CD78</accession>
<dbReference type="RefSeq" id="WP_344544213.1">
    <property type="nucleotide sequence ID" value="NZ_BAAATD010000006.1"/>
</dbReference>
<evidence type="ECO:0000313" key="2">
    <source>
        <dbReference type="Proteomes" id="UP001501509"/>
    </source>
</evidence>
<dbReference type="Proteomes" id="UP001501509">
    <property type="component" value="Unassembled WGS sequence"/>
</dbReference>
<evidence type="ECO:0008006" key="3">
    <source>
        <dbReference type="Google" id="ProtNLM"/>
    </source>
</evidence>
<gene>
    <name evidence="1" type="ORF">GCM10010411_47800</name>
</gene>
<name>A0ABP6CD78_9ACTN</name>